<accession>A0AAV1DDD6</accession>
<comment type="subcellular location">
    <subcellularLocation>
        <location evidence="1">Nucleus</location>
    </subcellularLocation>
</comment>
<protein>
    <recommendedName>
        <fullName evidence="1">RNA polymerase II transcription factor B subunit 2</fullName>
    </recommendedName>
</protein>
<comment type="function">
    <text evidence="1">Component of the general transcription and DNA repair factor IIH (TFIIH) core complex which is involved in general and transcription-coupled nucleotide excision repair (NER) of damaged DNA.</text>
</comment>
<sequence length="186" mass="21098">MGTFLAASHTLLRPSRKGYCNKLLLDINAQLWYIIREYITISEKRGMDSADLISFLLELGFHETGKAYSLSTLSNVQQAIIRDLADLGLVKLQKEMKMKKETLYYIPTKLASNLQSISTTTLSDTSSRKQGFLLTEQNVHPHVAQRIPSVPENVTNLIRLWESYPNRVQTTNPPPIYCLEKKASLV</sequence>
<keyword evidence="1" id="KW-0804">Transcription</keyword>
<evidence type="ECO:0000313" key="2">
    <source>
        <dbReference type="EMBL" id="CAI9105884.1"/>
    </source>
</evidence>
<keyword evidence="1" id="KW-0805">Transcription regulation</keyword>
<gene>
    <name evidence="2" type="ORF">OLC1_LOCUS14486</name>
</gene>
<dbReference type="InterPro" id="IPR004598">
    <property type="entry name" value="TFIIH_p52/Tfb2"/>
</dbReference>
<proteinExistence type="inferred from homology"/>
<keyword evidence="3" id="KW-1185">Reference proteome</keyword>
<dbReference type="GO" id="GO:0000439">
    <property type="term" value="C:transcription factor TFIIH core complex"/>
    <property type="evidence" value="ECO:0007669"/>
    <property type="project" value="InterPro"/>
</dbReference>
<keyword evidence="1" id="KW-0227">DNA damage</keyword>
<evidence type="ECO:0000256" key="1">
    <source>
        <dbReference type="RuleBase" id="RU364024"/>
    </source>
</evidence>
<dbReference type="PANTHER" id="PTHR13152:SF0">
    <property type="entry name" value="GENERAL TRANSCRIPTION FACTOR IIH SUBUNIT 4"/>
    <property type="match status" value="1"/>
</dbReference>
<dbReference type="GO" id="GO:0005675">
    <property type="term" value="C:transcription factor TFIIH holo complex"/>
    <property type="evidence" value="ECO:0007669"/>
    <property type="project" value="TreeGrafter"/>
</dbReference>
<dbReference type="GO" id="GO:0001671">
    <property type="term" value="F:ATPase activator activity"/>
    <property type="evidence" value="ECO:0007669"/>
    <property type="project" value="InterPro"/>
</dbReference>
<comment type="similarity">
    <text evidence="1">Belongs to the TFB2 family.</text>
</comment>
<name>A0AAV1DDD6_OLDCO</name>
<evidence type="ECO:0000313" key="3">
    <source>
        <dbReference type="Proteomes" id="UP001161247"/>
    </source>
</evidence>
<dbReference type="EMBL" id="OX459122">
    <property type="protein sequence ID" value="CAI9105884.1"/>
    <property type="molecule type" value="Genomic_DNA"/>
</dbReference>
<dbReference type="AlphaFoldDB" id="A0AAV1DDD6"/>
<keyword evidence="1" id="KW-0234">DNA repair</keyword>
<dbReference type="PANTHER" id="PTHR13152">
    <property type="entry name" value="TFIIH, POLYPEPTIDE 4"/>
    <property type="match status" value="1"/>
</dbReference>
<dbReference type="Proteomes" id="UP001161247">
    <property type="component" value="Chromosome 5"/>
</dbReference>
<keyword evidence="1" id="KW-0539">Nucleus</keyword>
<reference evidence="2" key="1">
    <citation type="submission" date="2023-03" db="EMBL/GenBank/DDBJ databases">
        <authorList>
            <person name="Julca I."/>
        </authorList>
    </citation>
    <scope>NUCLEOTIDE SEQUENCE</scope>
</reference>
<organism evidence="2 3">
    <name type="scientific">Oldenlandia corymbosa var. corymbosa</name>
    <dbReference type="NCBI Taxonomy" id="529605"/>
    <lineage>
        <taxon>Eukaryota</taxon>
        <taxon>Viridiplantae</taxon>
        <taxon>Streptophyta</taxon>
        <taxon>Embryophyta</taxon>
        <taxon>Tracheophyta</taxon>
        <taxon>Spermatophyta</taxon>
        <taxon>Magnoliopsida</taxon>
        <taxon>eudicotyledons</taxon>
        <taxon>Gunneridae</taxon>
        <taxon>Pentapetalae</taxon>
        <taxon>asterids</taxon>
        <taxon>lamiids</taxon>
        <taxon>Gentianales</taxon>
        <taxon>Rubiaceae</taxon>
        <taxon>Rubioideae</taxon>
        <taxon>Spermacoceae</taxon>
        <taxon>Hedyotis-Oldenlandia complex</taxon>
        <taxon>Oldenlandia</taxon>
    </lineage>
</organism>
<dbReference type="GO" id="GO:0006289">
    <property type="term" value="P:nucleotide-excision repair"/>
    <property type="evidence" value="ECO:0007669"/>
    <property type="project" value="InterPro"/>
</dbReference>
<dbReference type="GO" id="GO:0003690">
    <property type="term" value="F:double-stranded DNA binding"/>
    <property type="evidence" value="ECO:0007669"/>
    <property type="project" value="TreeGrafter"/>
</dbReference>
<dbReference type="Pfam" id="PF03849">
    <property type="entry name" value="Tfb2"/>
    <property type="match status" value="1"/>
</dbReference>